<dbReference type="Proteomes" id="UP000434604">
    <property type="component" value="Unassembled WGS sequence"/>
</dbReference>
<evidence type="ECO:0000256" key="1">
    <source>
        <dbReference type="SAM" id="Coils"/>
    </source>
</evidence>
<name>A0A7J5PZ33_9BACE</name>
<accession>A0A7J5PZ33</accession>
<evidence type="ECO:0000313" key="2">
    <source>
        <dbReference type="EMBL" id="KAB6148224.1"/>
    </source>
</evidence>
<protein>
    <submittedName>
        <fullName evidence="2">Uncharacterized protein</fullName>
    </submittedName>
</protein>
<keyword evidence="1" id="KW-0175">Coiled coil</keyword>
<sequence>MDIDKELKAFEEKIKEIFFYSSRYGVYTMFNGAEPPLDGFDSKQLNRHCLDGFKIAQTKIVEELRALQTKSKQYQEDIKQAKRERNKDAENTLTKELSVLNYQSDIFRNLADAIAWQMLNGNHYFLRRLYTHETGEKDLLDKSFDYVIDFSNKINANPDAFCLISDITNNIQLGDCLIVDEEGIKISEIKSGEANFKALNIIKENELTESDFNEEKLKEEFDEKFVKQLKRMLAQNAKTERASKIIHDNRGDDPKYKDTKVYITESDTEIETYHSSLINLINQLDGKDWAYDCIEAIVHIGVYKNDWRLYGQFSMKQLCDPFPFIDLMASRGIAISEPVFLKPIGDDKIIDLVLGRIKIYIGIDVEKFIEFSNFLGIKASWSSSKELHKYLDNSKYNSKEIFSFNNKGIKIEIDGKELFLGQGFFSKMIFDHILPSTMLLKYQSSIRNTDFGNLFEN</sequence>
<feature type="coiled-coil region" evidence="1">
    <location>
        <begin position="64"/>
        <end position="91"/>
    </location>
</feature>
<reference evidence="2 3" key="1">
    <citation type="journal article" date="2019" name="Nat. Med.">
        <title>A library of human gut bacterial isolates paired with longitudinal multiomics data enables mechanistic microbiome research.</title>
        <authorList>
            <person name="Poyet M."/>
            <person name="Groussin M."/>
            <person name="Gibbons S.M."/>
            <person name="Avila-Pacheco J."/>
            <person name="Jiang X."/>
            <person name="Kearney S.M."/>
            <person name="Perrotta A.R."/>
            <person name="Berdy B."/>
            <person name="Zhao S."/>
            <person name="Lieberman T.D."/>
            <person name="Swanson P.K."/>
            <person name="Smith M."/>
            <person name="Roesemann S."/>
            <person name="Alexander J.E."/>
            <person name="Rich S.A."/>
            <person name="Livny J."/>
            <person name="Vlamakis H."/>
            <person name="Clish C."/>
            <person name="Bullock K."/>
            <person name="Deik A."/>
            <person name="Scott J."/>
            <person name="Pierce K.A."/>
            <person name="Xavier R.J."/>
            <person name="Alm E.J."/>
        </authorList>
    </citation>
    <scope>NUCLEOTIDE SEQUENCE [LARGE SCALE GENOMIC DNA]</scope>
    <source>
        <strain evidence="2 3">BIOML-A58</strain>
    </source>
</reference>
<organism evidence="2 3">
    <name type="scientific">Bacteroides xylanisolvens</name>
    <dbReference type="NCBI Taxonomy" id="371601"/>
    <lineage>
        <taxon>Bacteria</taxon>
        <taxon>Pseudomonadati</taxon>
        <taxon>Bacteroidota</taxon>
        <taxon>Bacteroidia</taxon>
        <taxon>Bacteroidales</taxon>
        <taxon>Bacteroidaceae</taxon>
        <taxon>Bacteroides</taxon>
    </lineage>
</organism>
<dbReference type="EMBL" id="WDED01000010">
    <property type="protein sequence ID" value="KAB6148224.1"/>
    <property type="molecule type" value="Genomic_DNA"/>
</dbReference>
<gene>
    <name evidence="2" type="ORF">GA398_08180</name>
</gene>
<dbReference type="AlphaFoldDB" id="A0A7J5PZ33"/>
<proteinExistence type="predicted"/>
<dbReference type="RefSeq" id="WP_151934533.1">
    <property type="nucleotide sequence ID" value="NZ_WDED01000010.1"/>
</dbReference>
<comment type="caution">
    <text evidence="2">The sequence shown here is derived from an EMBL/GenBank/DDBJ whole genome shotgun (WGS) entry which is preliminary data.</text>
</comment>
<evidence type="ECO:0000313" key="3">
    <source>
        <dbReference type="Proteomes" id="UP000434604"/>
    </source>
</evidence>